<evidence type="ECO:0000313" key="8">
    <source>
        <dbReference type="Proteomes" id="UP000032809"/>
    </source>
</evidence>
<dbReference type="GO" id="GO:0071513">
    <property type="term" value="C:phosphopantothenoylcysteine decarboxylase complex"/>
    <property type="evidence" value="ECO:0007669"/>
    <property type="project" value="TreeGrafter"/>
</dbReference>
<keyword evidence="3" id="KW-0479">Metal-binding</keyword>
<comment type="cofactor">
    <cofactor evidence="3">
        <name>Mg(2+)</name>
        <dbReference type="ChEBI" id="CHEBI:18420"/>
    </cofactor>
</comment>
<keyword evidence="3 4" id="KW-0288">FMN</keyword>
<comment type="cofactor">
    <cofactor evidence="3">
        <name>FMN</name>
        <dbReference type="ChEBI" id="CHEBI:58210"/>
    </cofactor>
    <text evidence="3">Binds 1 FMN per subunit.</text>
</comment>
<dbReference type="InterPro" id="IPR005252">
    <property type="entry name" value="CoaBC"/>
</dbReference>
<dbReference type="EMBL" id="LN824141">
    <property type="protein sequence ID" value="CEP77949.1"/>
    <property type="molecule type" value="Genomic_DNA"/>
</dbReference>
<dbReference type="HOGENOM" id="CLU_033319_0_1_0"/>
<evidence type="ECO:0000259" key="5">
    <source>
        <dbReference type="Pfam" id="PF02441"/>
    </source>
</evidence>
<dbReference type="GO" id="GO:0046872">
    <property type="term" value="F:metal ion binding"/>
    <property type="evidence" value="ECO:0007669"/>
    <property type="project" value="UniProtKB-KW"/>
</dbReference>
<dbReference type="STRING" id="1006576.DTL3_0638"/>
<organism evidence="7 8">
    <name type="scientific">Defluviitoga tunisiensis</name>
    <dbReference type="NCBI Taxonomy" id="1006576"/>
    <lineage>
        <taxon>Bacteria</taxon>
        <taxon>Thermotogati</taxon>
        <taxon>Thermotogota</taxon>
        <taxon>Thermotogae</taxon>
        <taxon>Petrotogales</taxon>
        <taxon>Petrotogaceae</taxon>
        <taxon>Defluviitoga</taxon>
    </lineage>
</organism>
<dbReference type="RefSeq" id="WP_045087490.1">
    <property type="nucleotide sequence ID" value="NZ_LN824141.1"/>
</dbReference>
<comment type="caution">
    <text evidence="3">Lacks conserved residue(s) required for the propagation of feature annotation.</text>
</comment>
<comment type="function">
    <text evidence="4">Catalyzes two steps in the biosynthesis of coenzyme A. In the first step cysteine is conjugated to 4'-phosphopantothenate to form 4-phosphopantothenoylcysteine, in the latter compound is decarboxylated to form 4'-phosphopantotheine.</text>
</comment>
<dbReference type="GO" id="GO:0010181">
    <property type="term" value="F:FMN binding"/>
    <property type="evidence" value="ECO:0007669"/>
    <property type="project" value="UniProtKB-UniRule"/>
</dbReference>
<dbReference type="GO" id="GO:0015941">
    <property type="term" value="P:pantothenate catabolic process"/>
    <property type="evidence" value="ECO:0007669"/>
    <property type="project" value="InterPro"/>
</dbReference>
<dbReference type="GO" id="GO:0015937">
    <property type="term" value="P:coenzyme A biosynthetic process"/>
    <property type="evidence" value="ECO:0007669"/>
    <property type="project" value="UniProtKB-UniRule"/>
</dbReference>
<dbReference type="PANTHER" id="PTHR14359">
    <property type="entry name" value="HOMO-OLIGOMERIC FLAVIN CONTAINING CYS DECARBOXYLASE FAMILY"/>
    <property type="match status" value="1"/>
</dbReference>
<dbReference type="EC" id="4.1.1.36" evidence="3"/>
<evidence type="ECO:0000313" key="7">
    <source>
        <dbReference type="EMBL" id="CEP77949.1"/>
    </source>
</evidence>
<evidence type="ECO:0000256" key="1">
    <source>
        <dbReference type="ARBA" id="ARBA00022793"/>
    </source>
</evidence>
<feature type="region of interest" description="Phosphopantothenoylcysteine decarboxylase" evidence="3">
    <location>
        <begin position="1"/>
        <end position="192"/>
    </location>
</feature>
<dbReference type="GO" id="GO:0004633">
    <property type="term" value="F:phosphopantothenoylcysteine decarboxylase activity"/>
    <property type="evidence" value="ECO:0007669"/>
    <property type="project" value="UniProtKB-UniRule"/>
</dbReference>
<dbReference type="InterPro" id="IPR007085">
    <property type="entry name" value="DNA/pantothenate-metab_flavo_C"/>
</dbReference>
<keyword evidence="8" id="KW-1185">Reference proteome</keyword>
<dbReference type="UniPathway" id="UPA00241">
    <property type="reaction ID" value="UER00353"/>
</dbReference>
<keyword evidence="1 3" id="KW-0210">Decarboxylase</keyword>
<comment type="pathway">
    <text evidence="3 4">Cofactor biosynthesis; coenzyme A biosynthesis; CoA from (R)-pantothenate: step 3/5.</text>
</comment>
<keyword evidence="3" id="KW-0460">Magnesium</keyword>
<keyword evidence="3 4" id="KW-0285">Flavoprotein</keyword>
<feature type="domain" description="DNA/pantothenate metabolism flavoprotein C-terminal" evidence="6">
    <location>
        <begin position="189"/>
        <end position="396"/>
    </location>
</feature>
<sequence>MKYPYLENKKILIGVSSGIAIYKVIDLVSRLRKMNVDLKIIMTENAKNWISDQIFSAVGNCDVYYSTFDVKGGWIPHTQLSNWADIFIVAPATANIIAKLACGIGDDLLTSTAIAFAKNSKLIVPTMNVRMYENIALQRNLKTLETDGWMIVEPEVGHLADGESGKGRYPDNEKIIEYAEYLLCKKDFHNKKVLISAGPTIEKIDPVRFISNRSSGKMGYELSREFACRGAEVTLVSGPVNLPPPSLVKKIISVESAIDMEKAIATHSENSDIIIMTAAVSDFRIKNYSTQKIKKDNIPTLVLEKNPDILKELGKKKSKNQILIGFAAETQNHKENAIKKLKEKNLDMIIVNDVSRKDIGFESDENEIIVYSDGEEYRLEKNNKRIIAAGIVDYIYNKFF</sequence>
<feature type="binding site" evidence="3">
    <location>
        <begin position="307"/>
        <end position="310"/>
    </location>
    <ligand>
        <name>CTP</name>
        <dbReference type="ChEBI" id="CHEBI:37563"/>
    </ligand>
</feature>
<evidence type="ECO:0000256" key="4">
    <source>
        <dbReference type="RuleBase" id="RU364078"/>
    </source>
</evidence>
<evidence type="ECO:0000256" key="3">
    <source>
        <dbReference type="HAMAP-Rule" id="MF_02225"/>
    </source>
</evidence>
<dbReference type="HAMAP" id="MF_02225">
    <property type="entry name" value="CoaBC"/>
    <property type="match status" value="1"/>
</dbReference>
<comment type="catalytic activity">
    <reaction evidence="3 4">
        <text>(R)-4'-phosphopantothenate + L-cysteine + CTP = N-[(R)-4-phosphopantothenoyl]-L-cysteine + CMP + diphosphate + H(+)</text>
        <dbReference type="Rhea" id="RHEA:19397"/>
        <dbReference type="ChEBI" id="CHEBI:10986"/>
        <dbReference type="ChEBI" id="CHEBI:15378"/>
        <dbReference type="ChEBI" id="CHEBI:33019"/>
        <dbReference type="ChEBI" id="CHEBI:35235"/>
        <dbReference type="ChEBI" id="CHEBI:37563"/>
        <dbReference type="ChEBI" id="CHEBI:59458"/>
        <dbReference type="ChEBI" id="CHEBI:60377"/>
        <dbReference type="EC" id="6.3.2.5"/>
    </reaction>
</comment>
<dbReference type="Proteomes" id="UP000032809">
    <property type="component" value="Chromosome I"/>
</dbReference>
<dbReference type="Pfam" id="PF02441">
    <property type="entry name" value="Flavoprotein"/>
    <property type="match status" value="1"/>
</dbReference>
<feature type="binding site" evidence="3">
    <location>
        <position position="340"/>
    </location>
    <ligand>
        <name>CTP</name>
        <dbReference type="ChEBI" id="CHEBI:37563"/>
    </ligand>
</feature>
<feature type="domain" description="Flavoprotein" evidence="5">
    <location>
        <begin position="9"/>
        <end position="177"/>
    </location>
</feature>
<dbReference type="SUPFAM" id="SSF102645">
    <property type="entry name" value="CoaB-like"/>
    <property type="match status" value="1"/>
</dbReference>
<comment type="function">
    <text evidence="3">Catalyzes two sequential steps in the biosynthesis of coenzyme A. In the first step cysteine is conjugated to 4'-phosphopantothenate to form 4-phosphopantothenoylcysteine. In the second step the latter compound is decarboxylated to form 4'-phosphopantotheine.</text>
</comment>
<dbReference type="OrthoDB" id="9802554at2"/>
<protein>
    <recommendedName>
        <fullName evidence="3">Coenzyme A biosynthesis bifunctional protein CoaBC</fullName>
    </recommendedName>
    <alternativeName>
        <fullName evidence="3">DNA/pantothenate metabolism flavoprotein</fullName>
    </alternativeName>
    <alternativeName>
        <fullName evidence="3">Phosphopantothenoylcysteine synthetase/decarboxylase</fullName>
        <shortName evidence="3">PPCS-PPCDC</shortName>
    </alternativeName>
    <domain>
        <recommendedName>
            <fullName evidence="3">Phosphopantothenoylcysteine decarboxylase</fullName>
            <shortName evidence="3">PPC decarboxylase</shortName>
            <shortName evidence="3">PPC-DC</shortName>
            <ecNumber evidence="3">4.1.1.36</ecNumber>
        </recommendedName>
        <alternativeName>
            <fullName evidence="3">CoaC</fullName>
        </alternativeName>
    </domain>
    <domain>
        <recommendedName>
            <fullName evidence="3">Phosphopantothenate--cysteine ligase</fullName>
            <ecNumber evidence="3">6.3.2.5</ecNumber>
        </recommendedName>
        <alternativeName>
            <fullName evidence="3">CoaB</fullName>
        </alternativeName>
        <alternativeName>
            <fullName evidence="3">Phosphopantothenoylcysteine synthetase</fullName>
            <shortName evidence="3">PPC synthetase</shortName>
            <shortName evidence="3">PPC-S</shortName>
        </alternativeName>
    </domain>
</protein>
<dbReference type="PATRIC" id="fig|1006576.9.peg.619"/>
<accession>A0A0C7P1S9</accession>
<name>A0A0C7P1S9_DEFTU</name>
<evidence type="ECO:0000259" key="6">
    <source>
        <dbReference type="Pfam" id="PF04127"/>
    </source>
</evidence>
<comment type="pathway">
    <text evidence="3 4">Cofactor biosynthesis; coenzyme A biosynthesis; CoA from (R)-pantothenate: step 2/5.</text>
</comment>
<dbReference type="Gene3D" id="3.40.50.1950">
    <property type="entry name" value="Flavin prenyltransferase-like"/>
    <property type="match status" value="1"/>
</dbReference>
<dbReference type="Gene3D" id="3.40.50.10300">
    <property type="entry name" value="CoaB-like"/>
    <property type="match status" value="1"/>
</dbReference>
<comment type="catalytic activity">
    <reaction evidence="3 4">
        <text>N-[(R)-4-phosphopantothenoyl]-L-cysteine + H(+) = (R)-4'-phosphopantetheine + CO2</text>
        <dbReference type="Rhea" id="RHEA:16793"/>
        <dbReference type="ChEBI" id="CHEBI:15378"/>
        <dbReference type="ChEBI" id="CHEBI:16526"/>
        <dbReference type="ChEBI" id="CHEBI:59458"/>
        <dbReference type="ChEBI" id="CHEBI:61723"/>
        <dbReference type="EC" id="4.1.1.36"/>
    </reaction>
</comment>
<dbReference type="InterPro" id="IPR003382">
    <property type="entry name" value="Flavoprotein"/>
</dbReference>
<comment type="similarity">
    <text evidence="3 4">In the N-terminal section; belongs to the HFCD (homo-oligomeric flavin containing Cys decarboxylase) superfamily.</text>
</comment>
<dbReference type="EC" id="6.3.2.5" evidence="3"/>
<feature type="region of interest" description="Phosphopantothenate--cysteine ligase" evidence="3">
    <location>
        <begin position="193"/>
        <end position="400"/>
    </location>
</feature>
<keyword evidence="3" id="KW-0511">Multifunctional enzyme</keyword>
<feature type="binding site" evidence="3">
    <location>
        <position position="292"/>
    </location>
    <ligand>
        <name>CTP</name>
        <dbReference type="ChEBI" id="CHEBI:37563"/>
    </ligand>
</feature>
<dbReference type="InterPro" id="IPR035929">
    <property type="entry name" value="CoaB-like_sf"/>
</dbReference>
<dbReference type="SUPFAM" id="SSF52507">
    <property type="entry name" value="Homo-oligomeric flavin-containing Cys decarboxylases, HFCD"/>
    <property type="match status" value="1"/>
</dbReference>
<dbReference type="InterPro" id="IPR036551">
    <property type="entry name" value="Flavin_trans-like"/>
</dbReference>
<dbReference type="Pfam" id="PF04127">
    <property type="entry name" value="DFP"/>
    <property type="match status" value="1"/>
</dbReference>
<feature type="binding site" evidence="3">
    <location>
        <position position="282"/>
    </location>
    <ligand>
        <name>CTP</name>
        <dbReference type="ChEBI" id="CHEBI:37563"/>
    </ligand>
</feature>
<dbReference type="KEGG" id="dtn:DTL3_0638"/>
<comment type="similarity">
    <text evidence="3 4">In the C-terminal section; belongs to the PPC synthetase family.</text>
</comment>
<feature type="binding site" evidence="3">
    <location>
        <position position="344"/>
    </location>
    <ligand>
        <name>CTP</name>
        <dbReference type="ChEBI" id="CHEBI:37563"/>
    </ligand>
</feature>
<dbReference type="AlphaFoldDB" id="A0A0C7P1S9"/>
<evidence type="ECO:0000256" key="2">
    <source>
        <dbReference type="ARBA" id="ARBA00023239"/>
    </source>
</evidence>
<gene>
    <name evidence="7" type="primary">dfp</name>
    <name evidence="3" type="synonym">coaBC</name>
    <name evidence="7" type="ORF">DTL3_0638</name>
</gene>
<dbReference type="PANTHER" id="PTHR14359:SF6">
    <property type="entry name" value="PHOSPHOPANTOTHENOYLCYSTEINE DECARBOXYLASE"/>
    <property type="match status" value="1"/>
</dbReference>
<keyword evidence="2 3" id="KW-0456">Lyase</keyword>
<dbReference type="NCBIfam" id="TIGR00521">
    <property type="entry name" value="coaBC_dfp"/>
    <property type="match status" value="1"/>
</dbReference>
<proteinExistence type="inferred from homology"/>
<reference evidence="8" key="1">
    <citation type="submission" date="2014-11" db="EMBL/GenBank/DDBJ databases">
        <authorList>
            <person name="Wibberg D."/>
        </authorList>
    </citation>
    <scope>NUCLEOTIDE SEQUENCE [LARGE SCALE GENOMIC DNA]</scope>
    <source>
        <strain evidence="8">L3</strain>
    </source>
</reference>
<dbReference type="GO" id="GO:0004632">
    <property type="term" value="F:phosphopantothenate--cysteine ligase activity"/>
    <property type="evidence" value="ECO:0007669"/>
    <property type="project" value="UniProtKB-UniRule"/>
</dbReference>
<keyword evidence="3 4" id="KW-0436">Ligase</keyword>
<feature type="binding site" evidence="3">
    <location>
        <position position="326"/>
    </location>
    <ligand>
        <name>CTP</name>
        <dbReference type="ChEBI" id="CHEBI:37563"/>
    </ligand>
</feature>